<evidence type="ECO:0000313" key="1">
    <source>
        <dbReference type="EMBL" id="KAL3340152.1"/>
    </source>
</evidence>
<comment type="caution">
    <text evidence="1">The sequence shown here is derived from an EMBL/GenBank/DDBJ whole genome shotgun (WGS) entry which is preliminary data.</text>
</comment>
<accession>A0ABD2S9Z6</accession>
<keyword evidence="2" id="KW-1185">Reference proteome</keyword>
<dbReference type="EMBL" id="JBJKTR010000016">
    <property type="protein sequence ID" value="KAL3340152.1"/>
    <property type="molecule type" value="Genomic_DNA"/>
</dbReference>
<reference evidence="1 2" key="1">
    <citation type="submission" date="2024-05" db="EMBL/GenBank/DDBJ databases">
        <title>De novo assembly of an allotetraploid wild potato.</title>
        <authorList>
            <person name="Hosaka A.J."/>
        </authorList>
    </citation>
    <scope>NUCLEOTIDE SEQUENCE [LARGE SCALE GENOMIC DNA]</scope>
    <source>
        <tissue evidence="1">Young leaves</tissue>
    </source>
</reference>
<proteinExistence type="predicted"/>
<evidence type="ECO:0000313" key="2">
    <source>
        <dbReference type="Proteomes" id="UP001627284"/>
    </source>
</evidence>
<gene>
    <name evidence="1" type="ORF">AABB24_028662</name>
</gene>
<dbReference type="Proteomes" id="UP001627284">
    <property type="component" value="Unassembled WGS sequence"/>
</dbReference>
<dbReference type="AlphaFoldDB" id="A0ABD2S9Z6"/>
<name>A0ABD2S9Z6_9SOLN</name>
<protein>
    <submittedName>
        <fullName evidence="1">Uncharacterized protein</fullName>
    </submittedName>
</protein>
<organism evidence="1 2">
    <name type="scientific">Solanum stoloniferum</name>
    <dbReference type="NCBI Taxonomy" id="62892"/>
    <lineage>
        <taxon>Eukaryota</taxon>
        <taxon>Viridiplantae</taxon>
        <taxon>Streptophyta</taxon>
        <taxon>Embryophyta</taxon>
        <taxon>Tracheophyta</taxon>
        <taxon>Spermatophyta</taxon>
        <taxon>Magnoliopsida</taxon>
        <taxon>eudicotyledons</taxon>
        <taxon>Gunneridae</taxon>
        <taxon>Pentapetalae</taxon>
        <taxon>asterids</taxon>
        <taxon>lamiids</taxon>
        <taxon>Solanales</taxon>
        <taxon>Solanaceae</taxon>
        <taxon>Solanoideae</taxon>
        <taxon>Solaneae</taxon>
        <taxon>Solanum</taxon>
    </lineage>
</organism>
<sequence>MVRDTTYTMPVSDEKAMEAGAEMLVCYTLAGSSITCVVYQGKKYWDGIKYVRLETEQLKQTHRQEVEQDMKQLRKKFKIYMQSMRDEVNGPQAEAMDDEKA</sequence>